<name>A0LIC2_SYNFM</name>
<reference evidence="2 3" key="1">
    <citation type="submission" date="2006-10" db="EMBL/GenBank/DDBJ databases">
        <title>Complete sequence of Syntrophobacter fumaroxidans MPOB.</title>
        <authorList>
            <consortium name="US DOE Joint Genome Institute"/>
            <person name="Copeland A."/>
            <person name="Lucas S."/>
            <person name="Lapidus A."/>
            <person name="Barry K."/>
            <person name="Detter J.C."/>
            <person name="Glavina del Rio T."/>
            <person name="Hammon N."/>
            <person name="Israni S."/>
            <person name="Pitluck S."/>
            <person name="Goltsman E.G."/>
            <person name="Martinez M."/>
            <person name="Schmutz J."/>
            <person name="Larimer F."/>
            <person name="Land M."/>
            <person name="Hauser L."/>
            <person name="Kyrpides N."/>
            <person name="Kim E."/>
            <person name="Boone D.R."/>
            <person name="Brockman F."/>
            <person name="Culley D."/>
            <person name="Ferry J."/>
            <person name="Gunsalus R."/>
            <person name="McInerney M.J."/>
            <person name="Morrison M."/>
            <person name="Plugge C."/>
            <person name="Rohlin L."/>
            <person name="Scholten J."/>
            <person name="Sieber J."/>
            <person name="Stams A.J.M."/>
            <person name="Worm P."/>
            <person name="Henstra A.M."/>
            <person name="Richardson P."/>
        </authorList>
    </citation>
    <scope>NUCLEOTIDE SEQUENCE [LARGE SCALE GENOMIC DNA]</scope>
    <source>
        <strain evidence="3">DSM 10017 / MPOB</strain>
    </source>
</reference>
<feature type="domain" description="PilZ" evidence="1">
    <location>
        <begin position="3"/>
        <end position="117"/>
    </location>
</feature>
<evidence type="ECO:0000259" key="1">
    <source>
        <dbReference type="Pfam" id="PF07238"/>
    </source>
</evidence>
<dbReference type="KEGG" id="sfu:Sfum_1485"/>
<proteinExistence type="predicted"/>
<organism evidence="2 3">
    <name type="scientific">Syntrophobacter fumaroxidans (strain DSM 10017 / MPOB)</name>
    <dbReference type="NCBI Taxonomy" id="335543"/>
    <lineage>
        <taxon>Bacteria</taxon>
        <taxon>Pseudomonadati</taxon>
        <taxon>Thermodesulfobacteriota</taxon>
        <taxon>Syntrophobacteria</taxon>
        <taxon>Syntrophobacterales</taxon>
        <taxon>Syntrophobacteraceae</taxon>
        <taxon>Syntrophobacter</taxon>
    </lineage>
</organism>
<dbReference type="eggNOG" id="COG5581">
    <property type="taxonomic scope" value="Bacteria"/>
</dbReference>
<dbReference type="OrthoDB" id="5432568at2"/>
<dbReference type="Gene3D" id="2.40.10.220">
    <property type="entry name" value="predicted glycosyltransferase like domains"/>
    <property type="match status" value="1"/>
</dbReference>
<dbReference type="STRING" id="335543.Sfum_1485"/>
<evidence type="ECO:0000313" key="2">
    <source>
        <dbReference type="EMBL" id="ABK17174.1"/>
    </source>
</evidence>
<dbReference type="RefSeq" id="WP_011698345.1">
    <property type="nucleotide sequence ID" value="NC_008554.1"/>
</dbReference>
<gene>
    <name evidence="2" type="ordered locus">Sfum_1485</name>
</gene>
<dbReference type="InParanoid" id="A0LIC2"/>
<protein>
    <submittedName>
        <fullName evidence="2">Type IV pilus assembly PilZ</fullName>
    </submittedName>
</protein>
<dbReference type="Proteomes" id="UP000001784">
    <property type="component" value="Chromosome"/>
</dbReference>
<dbReference type="Pfam" id="PF07238">
    <property type="entry name" value="PilZ"/>
    <property type="match status" value="1"/>
</dbReference>
<accession>A0LIC2</accession>
<dbReference type="HOGENOM" id="CLU_148729_0_0_7"/>
<keyword evidence="3" id="KW-1185">Reference proteome</keyword>
<dbReference type="InterPro" id="IPR009875">
    <property type="entry name" value="PilZ_domain"/>
</dbReference>
<sequence length="126" mass="13958">METRQYKRFKAMDGALAVFSSTLQPNLPKLGRLLDISAGGLAFSYTARGIQTEGASSLRISWHDDELSTIEGIPFKIVYDVDLSGHYRLGLPEDRRCGVQFGDLTAEQSKQLVAFIRNYSRGEIAG</sequence>
<dbReference type="GO" id="GO:0035438">
    <property type="term" value="F:cyclic-di-GMP binding"/>
    <property type="evidence" value="ECO:0007669"/>
    <property type="project" value="InterPro"/>
</dbReference>
<evidence type="ECO:0000313" key="3">
    <source>
        <dbReference type="Proteomes" id="UP000001784"/>
    </source>
</evidence>
<dbReference type="EMBL" id="CP000478">
    <property type="protein sequence ID" value="ABK17174.1"/>
    <property type="molecule type" value="Genomic_DNA"/>
</dbReference>
<dbReference type="AlphaFoldDB" id="A0LIC2"/>